<dbReference type="GO" id="GO:0003690">
    <property type="term" value="F:double-stranded DNA binding"/>
    <property type="evidence" value="ECO:0007669"/>
    <property type="project" value="TreeGrafter"/>
</dbReference>
<dbReference type="GO" id="GO:0006303">
    <property type="term" value="P:double-strand break repair via nonhomologous end joining"/>
    <property type="evidence" value="ECO:0007669"/>
    <property type="project" value="TreeGrafter"/>
</dbReference>
<organism evidence="2 3">
    <name type="scientific">Euphydryas editha</name>
    <name type="common">Edith's checkerspot</name>
    <dbReference type="NCBI Taxonomy" id="104508"/>
    <lineage>
        <taxon>Eukaryota</taxon>
        <taxon>Metazoa</taxon>
        <taxon>Ecdysozoa</taxon>
        <taxon>Arthropoda</taxon>
        <taxon>Hexapoda</taxon>
        <taxon>Insecta</taxon>
        <taxon>Pterygota</taxon>
        <taxon>Neoptera</taxon>
        <taxon>Endopterygota</taxon>
        <taxon>Lepidoptera</taxon>
        <taxon>Glossata</taxon>
        <taxon>Ditrysia</taxon>
        <taxon>Papilionoidea</taxon>
        <taxon>Nymphalidae</taxon>
        <taxon>Nymphalinae</taxon>
        <taxon>Euphydryas</taxon>
    </lineage>
</organism>
<dbReference type="GO" id="GO:0044547">
    <property type="term" value="F:DNA topoisomerase binding"/>
    <property type="evidence" value="ECO:0007669"/>
    <property type="project" value="TreeGrafter"/>
</dbReference>
<feature type="domain" description="Mos1 transposase HTH" evidence="1">
    <location>
        <begin position="13"/>
        <end position="58"/>
    </location>
</feature>
<dbReference type="InterPro" id="IPR052709">
    <property type="entry name" value="Transposase-MT_Hybrid"/>
</dbReference>
<sequence>MSDKINLNKCGKRQCVLYDFLLGLSAAESCHPICAAFGQDAVNGRTARWWFDWFRSGNYNLEDEPRPGRLTEIDDEELRRVVESNPRQTTRELATIFNCA</sequence>
<gene>
    <name evidence="2" type="ORF">EEDITHA_LOCUS20698</name>
</gene>
<dbReference type="GO" id="GO:0031297">
    <property type="term" value="P:replication fork processing"/>
    <property type="evidence" value="ECO:0007669"/>
    <property type="project" value="TreeGrafter"/>
</dbReference>
<dbReference type="Proteomes" id="UP001153954">
    <property type="component" value="Unassembled WGS sequence"/>
</dbReference>
<dbReference type="GO" id="GO:0035861">
    <property type="term" value="C:site of double-strand break"/>
    <property type="evidence" value="ECO:0007669"/>
    <property type="project" value="TreeGrafter"/>
</dbReference>
<dbReference type="GO" id="GO:0003697">
    <property type="term" value="F:single-stranded DNA binding"/>
    <property type="evidence" value="ECO:0007669"/>
    <property type="project" value="TreeGrafter"/>
</dbReference>
<evidence type="ECO:0000313" key="2">
    <source>
        <dbReference type="EMBL" id="CAH2106581.1"/>
    </source>
</evidence>
<evidence type="ECO:0000313" key="3">
    <source>
        <dbReference type="Proteomes" id="UP001153954"/>
    </source>
</evidence>
<dbReference type="PANTHER" id="PTHR46060">
    <property type="entry name" value="MARINER MOS1 TRANSPOSASE-LIKE PROTEIN"/>
    <property type="match status" value="1"/>
</dbReference>
<dbReference type="GO" id="GO:0005634">
    <property type="term" value="C:nucleus"/>
    <property type="evidence" value="ECO:0007669"/>
    <property type="project" value="TreeGrafter"/>
</dbReference>
<evidence type="ECO:0000259" key="1">
    <source>
        <dbReference type="Pfam" id="PF17906"/>
    </source>
</evidence>
<protein>
    <recommendedName>
        <fullName evidence="1">Mos1 transposase HTH domain-containing protein</fullName>
    </recommendedName>
</protein>
<dbReference type="GO" id="GO:0046975">
    <property type="term" value="F:histone H3K36 methyltransferase activity"/>
    <property type="evidence" value="ECO:0007669"/>
    <property type="project" value="TreeGrafter"/>
</dbReference>
<dbReference type="EMBL" id="CAKOGL010000029">
    <property type="protein sequence ID" value="CAH2106581.1"/>
    <property type="molecule type" value="Genomic_DNA"/>
</dbReference>
<accession>A0AAU9VBF8</accession>
<dbReference type="AlphaFoldDB" id="A0AAU9VBF8"/>
<dbReference type="Pfam" id="PF17906">
    <property type="entry name" value="HTH_48"/>
    <property type="match status" value="1"/>
</dbReference>
<comment type="caution">
    <text evidence="2">The sequence shown here is derived from an EMBL/GenBank/DDBJ whole genome shotgun (WGS) entry which is preliminary data.</text>
</comment>
<dbReference type="GO" id="GO:0015074">
    <property type="term" value="P:DNA integration"/>
    <property type="evidence" value="ECO:0007669"/>
    <property type="project" value="TreeGrafter"/>
</dbReference>
<dbReference type="InterPro" id="IPR041426">
    <property type="entry name" value="Mos1_HTH"/>
</dbReference>
<reference evidence="2" key="1">
    <citation type="submission" date="2022-03" db="EMBL/GenBank/DDBJ databases">
        <authorList>
            <person name="Tunstrom K."/>
        </authorList>
    </citation>
    <scope>NUCLEOTIDE SEQUENCE</scope>
</reference>
<keyword evidence="3" id="KW-1185">Reference proteome</keyword>
<proteinExistence type="predicted"/>
<dbReference type="GO" id="GO:0000729">
    <property type="term" value="P:DNA double-strand break processing"/>
    <property type="evidence" value="ECO:0007669"/>
    <property type="project" value="TreeGrafter"/>
</dbReference>
<name>A0AAU9VBF8_EUPED</name>
<dbReference type="Gene3D" id="1.10.10.1450">
    <property type="match status" value="1"/>
</dbReference>
<dbReference type="GO" id="GO:0042800">
    <property type="term" value="F:histone H3K4 methyltransferase activity"/>
    <property type="evidence" value="ECO:0007669"/>
    <property type="project" value="TreeGrafter"/>
</dbReference>
<dbReference type="GO" id="GO:0000014">
    <property type="term" value="F:single-stranded DNA endodeoxyribonuclease activity"/>
    <property type="evidence" value="ECO:0007669"/>
    <property type="project" value="TreeGrafter"/>
</dbReference>
<dbReference type="GO" id="GO:0044774">
    <property type="term" value="P:mitotic DNA integrity checkpoint signaling"/>
    <property type="evidence" value="ECO:0007669"/>
    <property type="project" value="TreeGrafter"/>
</dbReference>
<dbReference type="GO" id="GO:0000793">
    <property type="term" value="C:condensed chromosome"/>
    <property type="evidence" value="ECO:0007669"/>
    <property type="project" value="TreeGrafter"/>
</dbReference>
<dbReference type="PANTHER" id="PTHR46060:SF2">
    <property type="entry name" value="HISTONE-LYSINE N-METHYLTRANSFERASE SETMAR"/>
    <property type="match status" value="1"/>
</dbReference>